<dbReference type="CDD" id="cd01991">
    <property type="entry name" value="Asn_synthase_B_C"/>
    <property type="match status" value="1"/>
</dbReference>
<evidence type="ECO:0000256" key="1">
    <source>
        <dbReference type="ARBA" id="ARBA00005187"/>
    </source>
</evidence>
<dbReference type="OrthoDB" id="9763290at2"/>
<feature type="binding site" evidence="10">
    <location>
        <position position="264"/>
    </location>
    <ligand>
        <name>ATP</name>
        <dbReference type="ChEBI" id="CHEBI:30616"/>
    </ligand>
</feature>
<dbReference type="InterPro" id="IPR029055">
    <property type="entry name" value="Ntn_hydrolases_N"/>
</dbReference>
<comment type="pathway">
    <text evidence="1">Amino-acid biosynthesis; L-asparagine biosynthesis; L-asparagine from L-aspartate (L-Gln route): step 1/1.</text>
</comment>
<dbReference type="SUPFAM" id="SSF52402">
    <property type="entry name" value="Adenine nucleotide alpha hydrolases-like"/>
    <property type="match status" value="1"/>
</dbReference>
<feature type="site" description="Important for beta-aspartyl-AMP intermediate formation" evidence="11">
    <location>
        <position position="380"/>
    </location>
</feature>
<feature type="binding site" evidence="10">
    <location>
        <begin position="378"/>
        <end position="379"/>
    </location>
    <ligand>
        <name>ATP</name>
        <dbReference type="ChEBI" id="CHEBI:30616"/>
    </ligand>
</feature>
<evidence type="ECO:0000313" key="14">
    <source>
        <dbReference type="Proteomes" id="UP000187486"/>
    </source>
</evidence>
<dbReference type="SUPFAM" id="SSF56235">
    <property type="entry name" value="N-terminal nucleophile aminohydrolases (Ntn hydrolases)"/>
    <property type="match status" value="1"/>
</dbReference>
<dbReference type="GO" id="GO:0004066">
    <property type="term" value="F:asparagine synthase (glutamine-hydrolyzing) activity"/>
    <property type="evidence" value="ECO:0007669"/>
    <property type="project" value="UniProtKB-EC"/>
</dbReference>
<comment type="caution">
    <text evidence="13">The sequence shown here is derived from an EMBL/GenBank/DDBJ whole genome shotgun (WGS) entry which is preliminary data.</text>
</comment>
<organism evidence="13 14">
    <name type="scientific">Amycolatopsis coloradensis</name>
    <dbReference type="NCBI Taxonomy" id="76021"/>
    <lineage>
        <taxon>Bacteria</taxon>
        <taxon>Bacillati</taxon>
        <taxon>Actinomycetota</taxon>
        <taxon>Actinomycetes</taxon>
        <taxon>Pseudonocardiales</taxon>
        <taxon>Pseudonocardiaceae</taxon>
        <taxon>Amycolatopsis</taxon>
    </lineage>
</organism>
<dbReference type="STRING" id="76021.BS329_36035"/>
<protein>
    <recommendedName>
        <fullName evidence="3">asparagine synthase (glutamine-hydrolyzing)</fullName>
        <ecNumber evidence="3">6.3.5.4</ecNumber>
    </recommendedName>
</protein>
<evidence type="ECO:0000256" key="2">
    <source>
        <dbReference type="ARBA" id="ARBA00005752"/>
    </source>
</evidence>
<dbReference type="PANTHER" id="PTHR43284:SF1">
    <property type="entry name" value="ASPARAGINE SYNTHETASE"/>
    <property type="match status" value="1"/>
</dbReference>
<evidence type="ECO:0000256" key="3">
    <source>
        <dbReference type="ARBA" id="ARBA00012737"/>
    </source>
</evidence>
<dbReference type="PANTHER" id="PTHR43284">
    <property type="entry name" value="ASPARAGINE SYNTHETASE (GLUTAMINE-HYDROLYZING)"/>
    <property type="match status" value="1"/>
</dbReference>
<dbReference type="GO" id="GO:0005829">
    <property type="term" value="C:cytosol"/>
    <property type="evidence" value="ECO:0007669"/>
    <property type="project" value="TreeGrafter"/>
</dbReference>
<keyword evidence="4 10" id="KW-0547">Nucleotide-binding</keyword>
<sequence length="610" mass="67061">MCGIAGWVDFTRDLSAAGARLGEMTGGLAPRGPDGEGVWLSRHAAVGHRRLAVIDLAGGKQPMITTRSPGGGQIVLTYSGEIYNFRELRAELVARGHRMRTQSDTEVVLRSYVEWGAAAVERMVGMFAFAVWDTDRRQLLLVRDRLGVKPLYYHRYAGGLLFGSEPKAILANPLFTARMSEQSLPMLFNARLTPSGATPLLGLAEVRPGHVLRFTPGEFAESRYWALHGEEHTDDLDKTVSTVRELVERIVAEQLISDVPLGTLLSGGLDSSVVAALAAETLRENGSGPLSTYSVDFAGAESDFRPTALRPDRDSPYAKLTAAHIGAAHHEVIVDDERMRSALPIARHARDLPSLGQFDASMLELFRSVRETSTVALSGEAADEVFGGYPWFRHPDAVWADTFPWMGDGVRLTDFVAPDVRARIEPREQEQDLYRTLLAEVPGLPGESKLNARMREVLYLSMQAPLGLLLDRKDRMSMAVGLEVRVPYCDHRLIEYVWNVPWEMKTADGREKSLLRLAFGDRLPPAVLDRPKSAYPASFSPGYGAQVIAGVRALAGDPDSPLAGVLDGQRIEDMISAADRPTMTHANHAHILIPLLEVDLWMRELGVTLC</sequence>
<dbReference type="EC" id="6.3.5.4" evidence="3"/>
<dbReference type="CDD" id="cd00712">
    <property type="entry name" value="AsnB"/>
    <property type="match status" value="1"/>
</dbReference>
<evidence type="ECO:0000256" key="7">
    <source>
        <dbReference type="ARBA" id="ARBA00022962"/>
    </source>
</evidence>
<dbReference type="PIRSF" id="PIRSF001589">
    <property type="entry name" value="Asn_synthetase_glu-h"/>
    <property type="match status" value="1"/>
</dbReference>
<dbReference type="GO" id="GO:0005524">
    <property type="term" value="F:ATP binding"/>
    <property type="evidence" value="ECO:0007669"/>
    <property type="project" value="UniProtKB-KW"/>
</dbReference>
<dbReference type="PROSITE" id="PS51278">
    <property type="entry name" value="GATASE_TYPE_2"/>
    <property type="match status" value="1"/>
</dbReference>
<evidence type="ECO:0000256" key="6">
    <source>
        <dbReference type="ARBA" id="ARBA00022888"/>
    </source>
</evidence>
<accession>A0A1R0KG08</accession>
<dbReference type="Gene3D" id="3.60.20.10">
    <property type="entry name" value="Glutamine Phosphoribosylpyrophosphate, subunit 1, domain 1"/>
    <property type="match status" value="1"/>
</dbReference>
<dbReference type="InterPro" id="IPR014729">
    <property type="entry name" value="Rossmann-like_a/b/a_fold"/>
</dbReference>
<dbReference type="Gene3D" id="3.40.50.620">
    <property type="entry name" value="HUPs"/>
    <property type="match status" value="1"/>
</dbReference>
<dbReference type="Proteomes" id="UP000187486">
    <property type="component" value="Unassembled WGS sequence"/>
</dbReference>
<dbReference type="Pfam" id="PF13537">
    <property type="entry name" value="GATase_7"/>
    <property type="match status" value="1"/>
</dbReference>
<dbReference type="InterPro" id="IPR017932">
    <property type="entry name" value="GATase_2_dom"/>
</dbReference>
<dbReference type="RefSeq" id="WP_076167354.1">
    <property type="nucleotide sequence ID" value="NZ_JBEZVB010000010.1"/>
</dbReference>
<dbReference type="EMBL" id="MQUQ01000025">
    <property type="protein sequence ID" value="OLZ44496.1"/>
    <property type="molecule type" value="Genomic_DNA"/>
</dbReference>
<dbReference type="GO" id="GO:0006529">
    <property type="term" value="P:asparagine biosynthetic process"/>
    <property type="evidence" value="ECO:0007669"/>
    <property type="project" value="UniProtKB-KW"/>
</dbReference>
<feature type="active site" description="For GATase activity" evidence="9">
    <location>
        <position position="2"/>
    </location>
</feature>
<dbReference type="AlphaFoldDB" id="A0A1R0KG08"/>
<evidence type="ECO:0000256" key="5">
    <source>
        <dbReference type="ARBA" id="ARBA00022840"/>
    </source>
</evidence>
<dbReference type="InterPro" id="IPR006426">
    <property type="entry name" value="Asn_synth_AEB"/>
</dbReference>
<dbReference type="InterPro" id="IPR051786">
    <property type="entry name" value="ASN_synthetase/amidase"/>
</dbReference>
<feature type="domain" description="Glutamine amidotransferase type-2" evidence="12">
    <location>
        <begin position="2"/>
        <end position="217"/>
    </location>
</feature>
<feature type="binding site" evidence="10">
    <location>
        <position position="104"/>
    </location>
    <ligand>
        <name>L-glutamine</name>
        <dbReference type="ChEBI" id="CHEBI:58359"/>
    </ligand>
</feature>
<evidence type="ECO:0000256" key="10">
    <source>
        <dbReference type="PIRSR" id="PIRSR001589-2"/>
    </source>
</evidence>
<reference evidence="13 14" key="1">
    <citation type="submission" date="2016-01" db="EMBL/GenBank/DDBJ databases">
        <title>Amycolatopsis coloradensis genome sequencing and assembly.</title>
        <authorList>
            <person name="Mayilraj S."/>
        </authorList>
    </citation>
    <scope>NUCLEOTIDE SEQUENCE [LARGE SCALE GENOMIC DNA]</scope>
    <source>
        <strain evidence="13 14">DSM 44225</strain>
    </source>
</reference>
<proteinExistence type="inferred from homology"/>
<keyword evidence="9" id="KW-0028">Amino-acid biosynthesis</keyword>
<evidence type="ECO:0000256" key="9">
    <source>
        <dbReference type="PIRSR" id="PIRSR001589-1"/>
    </source>
</evidence>
<dbReference type="Pfam" id="PF00733">
    <property type="entry name" value="Asn_synthase"/>
    <property type="match status" value="1"/>
</dbReference>
<dbReference type="InterPro" id="IPR001962">
    <property type="entry name" value="Asn_synthase"/>
</dbReference>
<evidence type="ECO:0000313" key="13">
    <source>
        <dbReference type="EMBL" id="OLZ44496.1"/>
    </source>
</evidence>
<keyword evidence="7 9" id="KW-0315">Glutamine amidotransferase</keyword>
<comment type="similarity">
    <text evidence="2">Belongs to the asparagine synthetase family.</text>
</comment>
<keyword evidence="5 10" id="KW-0067">ATP-binding</keyword>
<evidence type="ECO:0000256" key="8">
    <source>
        <dbReference type="ARBA" id="ARBA00048741"/>
    </source>
</evidence>
<gene>
    <name evidence="13" type="ORF">BS329_36035</name>
</gene>
<comment type="catalytic activity">
    <reaction evidence="8">
        <text>L-aspartate + L-glutamine + ATP + H2O = L-asparagine + L-glutamate + AMP + diphosphate + H(+)</text>
        <dbReference type="Rhea" id="RHEA:12228"/>
        <dbReference type="ChEBI" id="CHEBI:15377"/>
        <dbReference type="ChEBI" id="CHEBI:15378"/>
        <dbReference type="ChEBI" id="CHEBI:29985"/>
        <dbReference type="ChEBI" id="CHEBI:29991"/>
        <dbReference type="ChEBI" id="CHEBI:30616"/>
        <dbReference type="ChEBI" id="CHEBI:33019"/>
        <dbReference type="ChEBI" id="CHEBI:58048"/>
        <dbReference type="ChEBI" id="CHEBI:58359"/>
        <dbReference type="ChEBI" id="CHEBI:456215"/>
        <dbReference type="EC" id="6.3.5.4"/>
    </reaction>
</comment>
<evidence type="ECO:0000256" key="11">
    <source>
        <dbReference type="PIRSR" id="PIRSR001589-3"/>
    </source>
</evidence>
<name>A0A1R0KG08_9PSEU</name>
<feature type="binding site" evidence="10">
    <location>
        <position position="295"/>
    </location>
    <ligand>
        <name>ATP</name>
        <dbReference type="ChEBI" id="CHEBI:30616"/>
    </ligand>
</feature>
<evidence type="ECO:0000256" key="4">
    <source>
        <dbReference type="ARBA" id="ARBA00022741"/>
    </source>
</evidence>
<keyword evidence="6 9" id="KW-0061">Asparagine biosynthesis</keyword>
<dbReference type="InterPro" id="IPR033738">
    <property type="entry name" value="AsnB_N"/>
</dbReference>
<dbReference type="NCBIfam" id="TIGR01536">
    <property type="entry name" value="asn_synth_AEB"/>
    <property type="match status" value="1"/>
</dbReference>
<evidence type="ECO:0000259" key="12">
    <source>
        <dbReference type="PROSITE" id="PS51278"/>
    </source>
</evidence>
<keyword evidence="14" id="KW-1185">Reference proteome</keyword>